<dbReference type="RefSeq" id="WP_079717532.1">
    <property type="nucleotide sequence ID" value="NZ_FUYS01000007.1"/>
</dbReference>
<evidence type="ECO:0000313" key="8">
    <source>
        <dbReference type="Proteomes" id="UP000190541"/>
    </source>
</evidence>
<dbReference type="InterPro" id="IPR043461">
    <property type="entry name" value="LpxH-like"/>
</dbReference>
<dbReference type="AlphaFoldDB" id="A0A1T5DN53"/>
<dbReference type="InterPro" id="IPR004843">
    <property type="entry name" value="Calcineurin-like_PHP"/>
</dbReference>
<evidence type="ECO:0000256" key="5">
    <source>
        <dbReference type="ARBA" id="ARBA00023211"/>
    </source>
</evidence>
<evidence type="ECO:0000256" key="3">
    <source>
        <dbReference type="ARBA" id="ARBA00022723"/>
    </source>
</evidence>
<dbReference type="GO" id="GO:0016020">
    <property type="term" value="C:membrane"/>
    <property type="evidence" value="ECO:0007669"/>
    <property type="project" value="GOC"/>
</dbReference>
<dbReference type="Proteomes" id="UP000190541">
    <property type="component" value="Unassembled WGS sequence"/>
</dbReference>
<keyword evidence="8" id="KW-1185">Reference proteome</keyword>
<keyword evidence="5" id="KW-0464">Manganese</keyword>
<proteinExistence type="predicted"/>
<dbReference type="PANTHER" id="PTHR34990:SF2">
    <property type="entry name" value="BLL8164 PROTEIN"/>
    <property type="match status" value="1"/>
</dbReference>
<evidence type="ECO:0000256" key="4">
    <source>
        <dbReference type="ARBA" id="ARBA00023136"/>
    </source>
</evidence>
<feature type="domain" description="Calcineurin-like phosphoesterase" evidence="6">
    <location>
        <begin position="9"/>
        <end position="205"/>
    </location>
</feature>
<organism evidence="7 8">
    <name type="scientific">Parapedobacter luteus</name>
    <dbReference type="NCBI Taxonomy" id="623280"/>
    <lineage>
        <taxon>Bacteria</taxon>
        <taxon>Pseudomonadati</taxon>
        <taxon>Bacteroidota</taxon>
        <taxon>Sphingobacteriia</taxon>
        <taxon>Sphingobacteriales</taxon>
        <taxon>Sphingobacteriaceae</taxon>
        <taxon>Parapedobacter</taxon>
    </lineage>
</organism>
<name>A0A1T5DN53_9SPHI</name>
<dbReference type="OrthoDB" id="9802481at2"/>
<dbReference type="CDD" id="cd07398">
    <property type="entry name" value="MPP_YbbF-LpxH"/>
    <property type="match status" value="1"/>
</dbReference>
<dbReference type="InterPro" id="IPR029052">
    <property type="entry name" value="Metallo-depent_PP-like"/>
</dbReference>
<keyword evidence="3" id="KW-0479">Metal-binding</keyword>
<keyword evidence="4" id="KW-0472">Membrane</keyword>
<keyword evidence="2" id="KW-0997">Cell inner membrane</keyword>
<dbReference type="Gene3D" id="3.60.21.10">
    <property type="match status" value="1"/>
</dbReference>
<dbReference type="STRING" id="623280.SAMN05660226_02858"/>
<protein>
    <submittedName>
        <fullName evidence="7">UDP-2,3-diacylglucosamine pyrophosphatase LpxH</fullName>
    </submittedName>
</protein>
<dbReference type="Pfam" id="PF00149">
    <property type="entry name" value="Metallophos"/>
    <property type="match status" value="1"/>
</dbReference>
<evidence type="ECO:0000313" key="7">
    <source>
        <dbReference type="EMBL" id="SKB73045.1"/>
    </source>
</evidence>
<keyword evidence="1" id="KW-1003">Cell membrane</keyword>
<accession>A0A1T5DN53</accession>
<dbReference type="PANTHER" id="PTHR34990">
    <property type="entry name" value="UDP-2,3-DIACYLGLUCOSAMINE HYDROLASE-RELATED"/>
    <property type="match status" value="1"/>
</dbReference>
<reference evidence="7 8" key="1">
    <citation type="submission" date="2017-02" db="EMBL/GenBank/DDBJ databases">
        <authorList>
            <person name="Peterson S.W."/>
        </authorList>
    </citation>
    <scope>NUCLEOTIDE SEQUENCE [LARGE SCALE GENOMIC DNA]</scope>
    <source>
        <strain evidence="7 8">DSM 22899</strain>
    </source>
</reference>
<dbReference type="SUPFAM" id="SSF56300">
    <property type="entry name" value="Metallo-dependent phosphatases"/>
    <property type="match status" value="1"/>
</dbReference>
<dbReference type="GO" id="GO:0046872">
    <property type="term" value="F:metal ion binding"/>
    <property type="evidence" value="ECO:0007669"/>
    <property type="project" value="UniProtKB-KW"/>
</dbReference>
<dbReference type="GO" id="GO:0008758">
    <property type="term" value="F:UDP-2,3-diacylglucosamine hydrolase activity"/>
    <property type="evidence" value="ECO:0007669"/>
    <property type="project" value="TreeGrafter"/>
</dbReference>
<evidence type="ECO:0000256" key="1">
    <source>
        <dbReference type="ARBA" id="ARBA00022475"/>
    </source>
</evidence>
<dbReference type="GO" id="GO:0009245">
    <property type="term" value="P:lipid A biosynthetic process"/>
    <property type="evidence" value="ECO:0007669"/>
    <property type="project" value="TreeGrafter"/>
</dbReference>
<sequence>MNKRDVDLVILSDVHLGTYGCHAKELLRYLKSIKPKQLLLNGDIIDVWQFSKRYWPESHMKVVRKILKFVAEGVPVTYLTGNHDEMLRKFTDFQLGSLTLTNKLSLPIGKKRAWIFHGDIFDVTMQHSKWLARLGAIGYDSLILLNSFVNWMLTKLGREKMSLSKRIKNSIKNAVKFINDFEVTAAELAIEKGYEYVICGHIHQPEIRQIETEKGTVTYLNSGDWVENLTALEYHKGTWQIYRYHAADYPLSDLADLDADTSENDDLNGKLDIKRLLDLFKSEPAV</sequence>
<evidence type="ECO:0000259" key="6">
    <source>
        <dbReference type="Pfam" id="PF00149"/>
    </source>
</evidence>
<gene>
    <name evidence="7" type="ORF">SAMN05660226_02858</name>
</gene>
<evidence type="ECO:0000256" key="2">
    <source>
        <dbReference type="ARBA" id="ARBA00022519"/>
    </source>
</evidence>
<dbReference type="EMBL" id="FUYS01000007">
    <property type="protein sequence ID" value="SKB73045.1"/>
    <property type="molecule type" value="Genomic_DNA"/>
</dbReference>